<dbReference type="OrthoDB" id="5441488at2"/>
<keyword evidence="5" id="KW-0812">Transmembrane</keyword>
<proteinExistence type="inferred from homology"/>
<dbReference type="SMART" id="SM00283">
    <property type="entry name" value="MA"/>
    <property type="match status" value="1"/>
</dbReference>
<evidence type="ECO:0000256" key="2">
    <source>
        <dbReference type="ARBA" id="ARBA00022481"/>
    </source>
</evidence>
<dbReference type="CDD" id="cd19411">
    <property type="entry name" value="MCP2201-like_sensor"/>
    <property type="match status" value="1"/>
</dbReference>
<dbReference type="InterPro" id="IPR004089">
    <property type="entry name" value="MCPsignal_dom"/>
</dbReference>
<keyword evidence="8" id="KW-1185">Reference proteome</keyword>
<evidence type="ECO:0000313" key="8">
    <source>
        <dbReference type="Proteomes" id="UP000035352"/>
    </source>
</evidence>
<evidence type="ECO:0000256" key="1">
    <source>
        <dbReference type="ARBA" id="ARBA00004370"/>
    </source>
</evidence>
<evidence type="ECO:0000256" key="3">
    <source>
        <dbReference type="ARBA" id="ARBA00029447"/>
    </source>
</evidence>
<dbReference type="KEGG" id="pbh:AAW51_5327"/>
<feature type="domain" description="Methyl-accepting transducer" evidence="6">
    <location>
        <begin position="273"/>
        <end position="502"/>
    </location>
</feature>
<dbReference type="GO" id="GO:0004888">
    <property type="term" value="F:transmembrane signaling receptor activity"/>
    <property type="evidence" value="ECO:0007669"/>
    <property type="project" value="InterPro"/>
</dbReference>
<comment type="subcellular location">
    <subcellularLocation>
        <location evidence="1">Membrane</location>
    </subcellularLocation>
</comment>
<gene>
    <name evidence="7" type="ORF">AAW51_5327</name>
</gene>
<accession>A0A0G3BVG3</accession>
<dbReference type="SUPFAM" id="SSF58104">
    <property type="entry name" value="Methyl-accepting chemotaxis protein (MCP) signaling domain"/>
    <property type="match status" value="1"/>
</dbReference>
<dbReference type="PANTHER" id="PTHR43531">
    <property type="entry name" value="PROTEIN ICFG"/>
    <property type="match status" value="1"/>
</dbReference>
<keyword evidence="7" id="KW-0675">Receptor</keyword>
<dbReference type="GO" id="GO:0007165">
    <property type="term" value="P:signal transduction"/>
    <property type="evidence" value="ECO:0007669"/>
    <property type="project" value="UniProtKB-KW"/>
</dbReference>
<dbReference type="RefSeq" id="WP_053013936.1">
    <property type="nucleotide sequence ID" value="NZ_CP011371.1"/>
</dbReference>
<reference evidence="7 8" key="1">
    <citation type="submission" date="2015-05" db="EMBL/GenBank/DDBJ databases">
        <authorList>
            <person name="Tang B."/>
            <person name="Yu Y."/>
        </authorList>
    </citation>
    <scope>NUCLEOTIDE SEQUENCE [LARGE SCALE GENOMIC DNA]</scope>
    <source>
        <strain evidence="7 8">DSM 7029</strain>
    </source>
</reference>
<dbReference type="FunFam" id="1.10.287.950:FF:000001">
    <property type="entry name" value="Methyl-accepting chemotaxis sensory transducer"/>
    <property type="match status" value="1"/>
</dbReference>
<dbReference type="EMBL" id="CP011371">
    <property type="protein sequence ID" value="AKJ32018.1"/>
    <property type="molecule type" value="Genomic_DNA"/>
</dbReference>
<evidence type="ECO:0000256" key="4">
    <source>
        <dbReference type="PROSITE-ProRule" id="PRU00284"/>
    </source>
</evidence>
<keyword evidence="2" id="KW-0488">Methylation</keyword>
<dbReference type="PRINTS" id="PR00260">
    <property type="entry name" value="CHEMTRNSDUCR"/>
</dbReference>
<dbReference type="Pfam" id="PF00015">
    <property type="entry name" value="MCPsignal"/>
    <property type="match status" value="1"/>
</dbReference>
<dbReference type="PANTHER" id="PTHR43531:SF14">
    <property type="entry name" value="METHYL-ACCEPTING CHEMOTAXIS PROTEIN I-RELATED"/>
    <property type="match status" value="1"/>
</dbReference>
<dbReference type="PROSITE" id="PS50111">
    <property type="entry name" value="CHEMOTAXIS_TRANSDUC_2"/>
    <property type="match status" value="1"/>
</dbReference>
<dbReference type="CDD" id="cd11386">
    <property type="entry name" value="MCP_signal"/>
    <property type="match status" value="1"/>
</dbReference>
<dbReference type="Proteomes" id="UP000035352">
    <property type="component" value="Chromosome"/>
</dbReference>
<organism evidence="7 8">
    <name type="scientific">Caldimonas brevitalea</name>
    <dbReference type="NCBI Taxonomy" id="413882"/>
    <lineage>
        <taxon>Bacteria</taxon>
        <taxon>Pseudomonadati</taxon>
        <taxon>Pseudomonadota</taxon>
        <taxon>Betaproteobacteria</taxon>
        <taxon>Burkholderiales</taxon>
        <taxon>Sphaerotilaceae</taxon>
        <taxon>Caldimonas</taxon>
    </lineage>
</organism>
<dbReference type="GO" id="GO:0005886">
    <property type="term" value="C:plasma membrane"/>
    <property type="evidence" value="ECO:0007669"/>
    <property type="project" value="TreeGrafter"/>
</dbReference>
<protein>
    <submittedName>
        <fullName evidence="7">Methyl-accepting chemotaxis protein I serine chemoreceptor protein</fullName>
    </submittedName>
</protein>
<keyword evidence="4" id="KW-0807">Transducer</keyword>
<dbReference type="Pfam" id="PF12729">
    <property type="entry name" value="4HB_MCP_1"/>
    <property type="match status" value="1"/>
</dbReference>
<dbReference type="STRING" id="413882.AAW51_5327"/>
<dbReference type="InterPro" id="IPR004090">
    <property type="entry name" value="Chemotax_Me-accpt_rcpt"/>
</dbReference>
<dbReference type="PATRIC" id="fig|413882.6.peg.5575"/>
<keyword evidence="5" id="KW-0472">Membrane</keyword>
<dbReference type="GO" id="GO:0006935">
    <property type="term" value="P:chemotaxis"/>
    <property type="evidence" value="ECO:0007669"/>
    <property type="project" value="InterPro"/>
</dbReference>
<name>A0A0G3BVG3_9BURK</name>
<feature type="transmembrane region" description="Helical" evidence="5">
    <location>
        <begin position="186"/>
        <end position="212"/>
    </location>
</feature>
<comment type="similarity">
    <text evidence="3">Belongs to the methyl-accepting chemotaxis (MCP) protein family.</text>
</comment>
<evidence type="ECO:0000259" key="6">
    <source>
        <dbReference type="PROSITE" id="PS50111"/>
    </source>
</evidence>
<dbReference type="InterPro" id="IPR047347">
    <property type="entry name" value="YvaQ-like_sensor"/>
</dbReference>
<dbReference type="InterPro" id="IPR024478">
    <property type="entry name" value="HlyB_4HB_MCP"/>
</dbReference>
<sequence length="519" mass="55109">MKWFNRMSVGSRLTIGFGLAVALLVAVAAGAWGVLNSVKSGVDVIVKENNRKTELAYRMRGELETVARAVRNVIISRNQEVQAAQQAVRTEAMKKFDAAYEELGQLLVSEEERKTYAAIDEFRKQVLPLVQEALDQALSGQKETAGETLLDKVQGPQTQWFDALATMIALQAADTQHSVEGVNRGYTAATVGLLIGVALAVSLSTTLALLIAASLMRQLGGEPEYARAVVRQMASGDLSGTITLRSGDTRSLLFAMKEMQTSLREVVEGIQGAAESVSTASGEIAQGNHDLSSRTEMQASNLQQTSASMMQLTGTVQNNTASARQATQLADTASGVAAKGGQVVGEVVHRMEEIRSSSQKITEIISVIDAIAFQTNILALNAAVEAARAGEQGRGFAVVAGEVRSLAQRSAEAAKEIKTLISDSVEKVEGGSRLVQDAGTTMSEIVDQVKHVATLIGEINRASVEQESGITQIGKAVEQLDHMTQQNAALVEQSAAAAESLREQAGKLTKTVGVFRLAA</sequence>
<evidence type="ECO:0000256" key="5">
    <source>
        <dbReference type="SAM" id="Phobius"/>
    </source>
</evidence>
<dbReference type="Gene3D" id="1.10.287.950">
    <property type="entry name" value="Methyl-accepting chemotaxis protein"/>
    <property type="match status" value="1"/>
</dbReference>
<keyword evidence="5" id="KW-1133">Transmembrane helix</keyword>
<dbReference type="AlphaFoldDB" id="A0A0G3BVG3"/>
<dbReference type="InterPro" id="IPR051310">
    <property type="entry name" value="MCP_chemotaxis"/>
</dbReference>
<evidence type="ECO:0000313" key="7">
    <source>
        <dbReference type="EMBL" id="AKJ32018.1"/>
    </source>
</evidence>